<dbReference type="EMBL" id="JAENIO010000003">
    <property type="protein sequence ID" value="MBK1832805.1"/>
    <property type="molecule type" value="Genomic_DNA"/>
</dbReference>
<dbReference type="SUPFAM" id="SSF53300">
    <property type="entry name" value="vWA-like"/>
    <property type="match status" value="1"/>
</dbReference>
<comment type="caution">
    <text evidence="3">The sequence shown here is derived from an EMBL/GenBank/DDBJ whole genome shotgun (WGS) entry which is preliminary data.</text>
</comment>
<feature type="transmembrane region" description="Helical" evidence="1">
    <location>
        <begin position="718"/>
        <end position="737"/>
    </location>
</feature>
<dbReference type="Gene3D" id="3.40.50.880">
    <property type="match status" value="1"/>
</dbReference>
<accession>A0A934VLE4</accession>
<keyword evidence="1" id="KW-1133">Transmembrane helix</keyword>
<dbReference type="CDD" id="cd00198">
    <property type="entry name" value="vWFA"/>
    <property type="match status" value="1"/>
</dbReference>
<feature type="transmembrane region" description="Helical" evidence="1">
    <location>
        <begin position="46"/>
        <end position="63"/>
    </location>
</feature>
<keyword evidence="1" id="KW-0472">Membrane</keyword>
<proteinExistence type="predicted"/>
<name>A0A934VLE4_9BACT</name>
<feature type="domain" description="VWFA" evidence="2">
    <location>
        <begin position="78"/>
        <end position="262"/>
    </location>
</feature>
<dbReference type="Proteomes" id="UP000604083">
    <property type="component" value="Unassembled WGS sequence"/>
</dbReference>
<evidence type="ECO:0000256" key="1">
    <source>
        <dbReference type="SAM" id="Phobius"/>
    </source>
</evidence>
<dbReference type="Gene3D" id="3.40.50.410">
    <property type="entry name" value="von Willebrand factor, type A domain"/>
    <property type="match status" value="1"/>
</dbReference>
<dbReference type="InterPro" id="IPR002035">
    <property type="entry name" value="VWF_A"/>
</dbReference>
<feature type="transmembrane region" description="Helical" evidence="1">
    <location>
        <begin position="15"/>
        <end position="34"/>
    </location>
</feature>
<dbReference type="RefSeq" id="WP_200390241.1">
    <property type="nucleotide sequence ID" value="NZ_JAENIO010000003.1"/>
</dbReference>
<dbReference type="PANTHER" id="PTHR37947:SF1">
    <property type="entry name" value="BLL2462 PROTEIN"/>
    <property type="match status" value="1"/>
</dbReference>
<sequence length="745" mass="82820">MQFSINQLHFTAPAAYLWLGGVLLLAVAFFSWTAFRRATRPVRTGLLELLRFLIALLVFLLLLQPEWHRVINPTDEPEVVILADASGSMSTVDAARDAGTSQPEIISRAQQVQDILSSEFYLPLLEDGKTKVNIETFASPPEADKPGTQPGTNLNAALDNLLENRPHLRSVVLLSDGDWNQGPPPVTAAQKLRHRDIPLFTVPIGSETRLPDLDLVSISAPTYGIVGENVQIPFTVRSSLDRDLRTVIRLRDSQGAEFTKDLLIPARSTVYESILYRLEKEGSSTLSLTLPPAAGELLPDNNSRQFTISGKPEDIRVLVIETLPRWEYRFIRNALSRDPGVQVDCLLLHPQLNPGDGPDYIQEFPEKPEDLQKYDVVFLGDIGVGDKQLTPTQAELLKGLVENLASGLVFIPGSQGNWESLLTSPLGDLLPVILDEQQPNGLSENTAAPLELTSEGRSSLLTMLADTEEQNPAVWSSLPGFHWHAPVIRSKSGTEVLAVHSNRRNEYGRIPLLVTNRVGSGKVLFLGHDSAWRWRRGVEDLYHYRFWGQVARWMSYQRNIATDQRIRLYFSPERPKPGDRVTLTANVFDANGAPLQKGPIPLELTEPSGRTTRLELEAGEGENAWGTFTRSFPVTQAGEWRIDAYLPDETSEEPQLSTVILAQDEQLEKVGQPAKIDVMEELATISRGAVARPDELSRLLRELQLLPTPRPQVIPFRLWAHPGTAALLIGLLGLFWTGRKLNGTF</sequence>
<evidence type="ECO:0000313" key="3">
    <source>
        <dbReference type="EMBL" id="MBK1832805.1"/>
    </source>
</evidence>
<evidence type="ECO:0000313" key="4">
    <source>
        <dbReference type="Proteomes" id="UP000604083"/>
    </source>
</evidence>
<organism evidence="3 4">
    <name type="scientific">Roseibacillus ishigakijimensis</name>
    <dbReference type="NCBI Taxonomy" id="454146"/>
    <lineage>
        <taxon>Bacteria</taxon>
        <taxon>Pseudomonadati</taxon>
        <taxon>Verrucomicrobiota</taxon>
        <taxon>Verrucomicrobiia</taxon>
        <taxon>Verrucomicrobiales</taxon>
        <taxon>Verrucomicrobiaceae</taxon>
        <taxon>Roseibacillus</taxon>
    </lineage>
</organism>
<dbReference type="PANTHER" id="PTHR37947">
    <property type="entry name" value="BLL2462 PROTEIN"/>
    <property type="match status" value="1"/>
</dbReference>
<reference evidence="3" key="1">
    <citation type="submission" date="2021-01" db="EMBL/GenBank/DDBJ databases">
        <title>Modified the classification status of verrucomicrobia.</title>
        <authorList>
            <person name="Feng X."/>
        </authorList>
    </citation>
    <scope>NUCLEOTIDE SEQUENCE</scope>
    <source>
        <strain evidence="3">KCTC 12986</strain>
    </source>
</reference>
<gene>
    <name evidence="3" type="ORF">JIN78_01925</name>
</gene>
<evidence type="ECO:0000259" key="2">
    <source>
        <dbReference type="PROSITE" id="PS50234"/>
    </source>
</evidence>
<dbReference type="AlphaFoldDB" id="A0A934VLE4"/>
<dbReference type="InterPro" id="IPR036465">
    <property type="entry name" value="vWFA_dom_sf"/>
</dbReference>
<keyword evidence="4" id="KW-1185">Reference proteome</keyword>
<dbReference type="SUPFAM" id="SSF52317">
    <property type="entry name" value="Class I glutamine amidotransferase-like"/>
    <property type="match status" value="1"/>
</dbReference>
<dbReference type="InterPro" id="IPR029062">
    <property type="entry name" value="Class_I_gatase-like"/>
</dbReference>
<protein>
    <recommendedName>
        <fullName evidence="2">VWFA domain-containing protein</fullName>
    </recommendedName>
</protein>
<dbReference type="PROSITE" id="PS50234">
    <property type="entry name" value="VWFA"/>
    <property type="match status" value="1"/>
</dbReference>
<keyword evidence="1" id="KW-0812">Transmembrane</keyword>